<evidence type="ECO:0000313" key="1">
    <source>
        <dbReference type="EMBL" id="KRX43530.1"/>
    </source>
</evidence>
<comment type="caution">
    <text evidence="1">The sequence shown here is derived from an EMBL/GenBank/DDBJ whole genome shotgun (WGS) entry which is preliminary data.</text>
</comment>
<gene>
    <name evidence="1" type="ORF">T05_4883</name>
</gene>
<sequence length="119" mass="13694">MQHRMLMLYGFDLMDNVIFSGLPYNAINSCRMVGKCALKSKHLNNLVAKRFMLSCENITESTYTQRSCVQFLVLQPPVKTLDPQLDRIALMYRFPIDDAVHIANSTPSIMFTKLFMLIN</sequence>
<proteinExistence type="predicted"/>
<keyword evidence="2" id="KW-1185">Reference proteome</keyword>
<protein>
    <submittedName>
        <fullName evidence="1">Uncharacterized protein</fullName>
    </submittedName>
</protein>
<dbReference type="Proteomes" id="UP000055048">
    <property type="component" value="Unassembled WGS sequence"/>
</dbReference>
<dbReference type="AlphaFoldDB" id="A0A0V0TWZ5"/>
<dbReference type="EMBL" id="JYDJ01000117">
    <property type="protein sequence ID" value="KRX43530.1"/>
    <property type="molecule type" value="Genomic_DNA"/>
</dbReference>
<reference evidence="1 2" key="1">
    <citation type="submission" date="2015-01" db="EMBL/GenBank/DDBJ databases">
        <title>Evolution of Trichinella species and genotypes.</title>
        <authorList>
            <person name="Korhonen P.K."/>
            <person name="Edoardo P."/>
            <person name="Giuseppe L.R."/>
            <person name="Gasser R.B."/>
        </authorList>
    </citation>
    <scope>NUCLEOTIDE SEQUENCE [LARGE SCALE GENOMIC DNA]</scope>
    <source>
        <strain evidence="1">ISS417</strain>
    </source>
</reference>
<organism evidence="1 2">
    <name type="scientific">Trichinella murrelli</name>
    <dbReference type="NCBI Taxonomy" id="144512"/>
    <lineage>
        <taxon>Eukaryota</taxon>
        <taxon>Metazoa</taxon>
        <taxon>Ecdysozoa</taxon>
        <taxon>Nematoda</taxon>
        <taxon>Enoplea</taxon>
        <taxon>Dorylaimia</taxon>
        <taxon>Trichinellida</taxon>
        <taxon>Trichinellidae</taxon>
        <taxon>Trichinella</taxon>
    </lineage>
</organism>
<evidence type="ECO:0000313" key="2">
    <source>
        <dbReference type="Proteomes" id="UP000055048"/>
    </source>
</evidence>
<name>A0A0V0TWZ5_9BILA</name>
<accession>A0A0V0TWZ5</accession>